<reference evidence="2" key="1">
    <citation type="submission" date="2023-12" db="EMBL/GenBank/DDBJ databases">
        <authorList>
            <person name="Brown T."/>
        </authorList>
    </citation>
    <scope>NUCLEOTIDE SEQUENCE</scope>
</reference>
<evidence type="ECO:0000313" key="3">
    <source>
        <dbReference type="Proteomes" id="UP001314169"/>
    </source>
</evidence>
<sequence length="114" mass="11903">MSVELVTQSRTHWVGREPSTAGSRVRLIGEAIGYGVGRGRGQAGILGPPSSLPPLLEEPTSKALSACRQPSHSRPAAARPGTPSAGLAGLGADLERFLRPTEDPGIMLEAPRQE</sequence>
<accession>A0ABP0A9P1</accession>
<keyword evidence="3" id="KW-1185">Reference proteome</keyword>
<dbReference type="EMBL" id="OY882864">
    <property type="protein sequence ID" value="CAK6447231.1"/>
    <property type="molecule type" value="Genomic_DNA"/>
</dbReference>
<name>A0ABP0A9P1_PIPNA</name>
<proteinExistence type="predicted"/>
<organism evidence="2 3">
    <name type="scientific">Pipistrellus nathusii</name>
    <name type="common">Nathusius' pipistrelle</name>
    <dbReference type="NCBI Taxonomy" id="59473"/>
    <lineage>
        <taxon>Eukaryota</taxon>
        <taxon>Metazoa</taxon>
        <taxon>Chordata</taxon>
        <taxon>Craniata</taxon>
        <taxon>Vertebrata</taxon>
        <taxon>Euteleostomi</taxon>
        <taxon>Mammalia</taxon>
        <taxon>Eutheria</taxon>
        <taxon>Laurasiatheria</taxon>
        <taxon>Chiroptera</taxon>
        <taxon>Yangochiroptera</taxon>
        <taxon>Vespertilionidae</taxon>
        <taxon>Pipistrellus</taxon>
    </lineage>
</organism>
<protein>
    <submittedName>
        <fullName evidence="2">Uncharacterized protein</fullName>
    </submittedName>
</protein>
<evidence type="ECO:0000256" key="1">
    <source>
        <dbReference type="SAM" id="MobiDB-lite"/>
    </source>
</evidence>
<evidence type="ECO:0000313" key="2">
    <source>
        <dbReference type="EMBL" id="CAK6447231.1"/>
    </source>
</evidence>
<gene>
    <name evidence="2" type="ORF">MPIPNATIZW_LOCUS15537</name>
</gene>
<feature type="region of interest" description="Disordered" evidence="1">
    <location>
        <begin position="68"/>
        <end position="92"/>
    </location>
</feature>
<dbReference type="Proteomes" id="UP001314169">
    <property type="component" value="Chromosome 7"/>
</dbReference>